<proteinExistence type="predicted"/>
<dbReference type="AlphaFoldDB" id="A0AAW7MGR1"/>
<comment type="caution">
    <text evidence="1">The sequence shown here is derived from an EMBL/GenBank/DDBJ whole genome shotgun (WGS) entry which is preliminary data.</text>
</comment>
<protein>
    <recommendedName>
        <fullName evidence="5">Halobacterial output domain-containing protein</fullName>
    </recommendedName>
</protein>
<evidence type="ECO:0008006" key="5">
    <source>
        <dbReference type="Google" id="ProtNLM"/>
    </source>
</evidence>
<dbReference type="Proteomes" id="UP001172788">
    <property type="component" value="Unassembled WGS sequence"/>
</dbReference>
<name>A0AAW7MGR1_9BURK</name>
<dbReference type="EMBL" id="QAID01000046">
    <property type="protein sequence ID" value="MDN4581376.1"/>
    <property type="molecule type" value="Genomic_DNA"/>
</dbReference>
<gene>
    <name evidence="1" type="ORF">DBA34_01380</name>
    <name evidence="2" type="ORF">DBB29_25005</name>
</gene>
<evidence type="ECO:0000313" key="1">
    <source>
        <dbReference type="EMBL" id="MDN4571922.1"/>
    </source>
</evidence>
<dbReference type="RefSeq" id="WP_301233266.1">
    <property type="nucleotide sequence ID" value="NZ_QAIC01000022.1"/>
</dbReference>
<evidence type="ECO:0000313" key="2">
    <source>
        <dbReference type="EMBL" id="MDN4581376.1"/>
    </source>
</evidence>
<keyword evidence="3" id="KW-1185">Reference proteome</keyword>
<dbReference type="EMBL" id="QAIC01000022">
    <property type="protein sequence ID" value="MDN4571922.1"/>
    <property type="molecule type" value="Genomic_DNA"/>
</dbReference>
<dbReference type="Proteomes" id="UP001172791">
    <property type="component" value="Unassembled WGS sequence"/>
</dbReference>
<sequence>MDRDISDAIMTILGTLPVDMEIRFYWHDGAQHVSMTYSDGSVDIGRLNRSPDGIGVVVPAAVH</sequence>
<evidence type="ECO:0000313" key="4">
    <source>
        <dbReference type="Proteomes" id="UP001172791"/>
    </source>
</evidence>
<organism evidence="1 4">
    <name type="scientific">Pandoraea cepalis</name>
    <dbReference type="NCBI Taxonomy" id="2508294"/>
    <lineage>
        <taxon>Bacteria</taxon>
        <taxon>Pseudomonadati</taxon>
        <taxon>Pseudomonadota</taxon>
        <taxon>Betaproteobacteria</taxon>
        <taxon>Burkholderiales</taxon>
        <taxon>Burkholderiaceae</taxon>
        <taxon>Pandoraea</taxon>
    </lineage>
</organism>
<reference evidence="1" key="1">
    <citation type="submission" date="2018-04" db="EMBL/GenBank/DDBJ databases">
        <authorList>
            <person name="Jy Z."/>
        </authorList>
    </citation>
    <scope>NUCLEOTIDE SEQUENCE</scope>
    <source>
        <strain evidence="2">AS13</strain>
        <strain evidence="1">LA18</strain>
    </source>
</reference>
<accession>A0AAW7MGR1</accession>
<evidence type="ECO:0000313" key="3">
    <source>
        <dbReference type="Proteomes" id="UP001172788"/>
    </source>
</evidence>